<proteinExistence type="predicted"/>
<evidence type="ECO:0000313" key="2">
    <source>
        <dbReference type="EMBL" id="CAF1068551.1"/>
    </source>
</evidence>
<feature type="transmembrane region" description="Helical" evidence="1">
    <location>
        <begin position="62"/>
        <end position="83"/>
    </location>
</feature>
<comment type="caution">
    <text evidence="2">The sequence shown here is derived from an EMBL/GenBank/DDBJ whole genome shotgun (WGS) entry which is preliminary data.</text>
</comment>
<evidence type="ECO:0000313" key="3">
    <source>
        <dbReference type="EMBL" id="CAF3835927.1"/>
    </source>
</evidence>
<evidence type="ECO:0000313" key="4">
    <source>
        <dbReference type="Proteomes" id="UP000663829"/>
    </source>
</evidence>
<sequence length="172" mass="18330">MKTETLVLCSGLGIASFALLLLIISVATPNWTDDGQGNQVGLFKSCWNMTCNTDNKVTQGGLSVVSILLLFFGIFTGVAANFLESIAILPLVTTGFLFFSSMFLMSAYATWGVASRDPSYNNNGLVSSSSSSCIAMSWSYNLAVASHFFLIIALTLVGMFAGNKFIGSRNTS</sequence>
<dbReference type="OrthoDB" id="10043517at2759"/>
<keyword evidence="1" id="KW-0472">Membrane</keyword>
<accession>A0A814LPE5</accession>
<keyword evidence="1" id="KW-0812">Transmembrane</keyword>
<dbReference type="EMBL" id="CAJNOQ010004654">
    <property type="protein sequence ID" value="CAF1068551.1"/>
    <property type="molecule type" value="Genomic_DNA"/>
</dbReference>
<protein>
    <submittedName>
        <fullName evidence="2">Uncharacterized protein</fullName>
    </submittedName>
</protein>
<keyword evidence="1" id="KW-1133">Transmembrane helix</keyword>
<dbReference type="Proteomes" id="UP000681722">
    <property type="component" value="Unassembled WGS sequence"/>
</dbReference>
<name>A0A814LPE5_9BILA</name>
<keyword evidence="4" id="KW-1185">Reference proteome</keyword>
<feature type="transmembrane region" description="Helical" evidence="1">
    <location>
        <begin position="95"/>
        <end position="114"/>
    </location>
</feature>
<dbReference type="Proteomes" id="UP000663829">
    <property type="component" value="Unassembled WGS sequence"/>
</dbReference>
<reference evidence="2" key="1">
    <citation type="submission" date="2021-02" db="EMBL/GenBank/DDBJ databases">
        <authorList>
            <person name="Nowell W R."/>
        </authorList>
    </citation>
    <scope>NUCLEOTIDE SEQUENCE</scope>
</reference>
<dbReference type="EMBL" id="CAJOBC010004654">
    <property type="protein sequence ID" value="CAF3835927.1"/>
    <property type="molecule type" value="Genomic_DNA"/>
</dbReference>
<evidence type="ECO:0000256" key="1">
    <source>
        <dbReference type="SAM" id="Phobius"/>
    </source>
</evidence>
<gene>
    <name evidence="2" type="ORF">GPM918_LOCUS17152</name>
    <name evidence="3" type="ORF">SRO942_LOCUS17151</name>
</gene>
<organism evidence="2 4">
    <name type="scientific">Didymodactylos carnosus</name>
    <dbReference type="NCBI Taxonomy" id="1234261"/>
    <lineage>
        <taxon>Eukaryota</taxon>
        <taxon>Metazoa</taxon>
        <taxon>Spiralia</taxon>
        <taxon>Gnathifera</taxon>
        <taxon>Rotifera</taxon>
        <taxon>Eurotatoria</taxon>
        <taxon>Bdelloidea</taxon>
        <taxon>Philodinida</taxon>
        <taxon>Philodinidae</taxon>
        <taxon>Didymodactylos</taxon>
    </lineage>
</organism>
<dbReference type="AlphaFoldDB" id="A0A814LPE5"/>
<feature type="transmembrane region" description="Helical" evidence="1">
    <location>
        <begin position="138"/>
        <end position="162"/>
    </location>
</feature>